<evidence type="ECO:0000313" key="10">
    <source>
        <dbReference type="EMBL" id="MQN00775.1"/>
    </source>
</evidence>
<dbReference type="SMART" id="SM01131">
    <property type="entry name" value="DHHA2"/>
    <property type="match status" value="1"/>
</dbReference>
<evidence type="ECO:0000256" key="5">
    <source>
        <dbReference type="ARBA" id="ARBA00023211"/>
    </source>
</evidence>
<dbReference type="Gene3D" id="3.10.580.10">
    <property type="entry name" value="CBS-domain"/>
    <property type="match status" value="1"/>
</dbReference>
<dbReference type="Pfam" id="PF01368">
    <property type="entry name" value="DHH"/>
    <property type="match status" value="1"/>
</dbReference>
<dbReference type="InterPro" id="IPR038763">
    <property type="entry name" value="DHH_sf"/>
</dbReference>
<dbReference type="InterPro" id="IPR000644">
    <property type="entry name" value="CBS_dom"/>
</dbReference>
<dbReference type="SUPFAM" id="SSF75138">
    <property type="entry name" value="HprK N-terminal domain-like"/>
    <property type="match status" value="1"/>
</dbReference>
<evidence type="ECO:0000256" key="2">
    <source>
        <dbReference type="ARBA" id="ARBA00012146"/>
    </source>
</evidence>
<dbReference type="FunFam" id="3.90.1640.10:FF:000001">
    <property type="entry name" value="Probable manganese-dependent inorganic pyrophosphatase"/>
    <property type="match status" value="1"/>
</dbReference>
<dbReference type="Gene3D" id="3.40.1390.20">
    <property type="entry name" value="HprK N-terminal domain-like"/>
    <property type="match status" value="1"/>
</dbReference>
<keyword evidence="11" id="KW-1185">Reference proteome</keyword>
<dbReference type="PROSITE" id="PS51371">
    <property type="entry name" value="CBS"/>
    <property type="match status" value="1"/>
</dbReference>
<evidence type="ECO:0000256" key="7">
    <source>
        <dbReference type="ARBA" id="ARBA00047820"/>
    </source>
</evidence>
<comment type="catalytic activity">
    <reaction evidence="7">
        <text>diphosphate + H2O = 2 phosphate + H(+)</text>
        <dbReference type="Rhea" id="RHEA:24576"/>
        <dbReference type="ChEBI" id="CHEBI:15377"/>
        <dbReference type="ChEBI" id="CHEBI:15378"/>
        <dbReference type="ChEBI" id="CHEBI:33019"/>
        <dbReference type="ChEBI" id="CHEBI:43474"/>
        <dbReference type="EC" id="3.6.1.1"/>
    </reaction>
</comment>
<dbReference type="InterPro" id="IPR046342">
    <property type="entry name" value="CBS_dom_sf"/>
</dbReference>
<dbReference type="EC" id="3.6.1.1" evidence="2"/>
<dbReference type="InterPro" id="IPR001667">
    <property type="entry name" value="DDH_dom"/>
</dbReference>
<evidence type="ECO:0000256" key="6">
    <source>
        <dbReference type="ARBA" id="ARBA00032535"/>
    </source>
</evidence>
<dbReference type="InterPro" id="IPR028979">
    <property type="entry name" value="Ser_kin/Pase_Hpr-like_N_sf"/>
</dbReference>
<organism evidence="10 11">
    <name type="scientific">Candidatus Weimeria bifida</name>
    <dbReference type="NCBI Taxonomy" id="2599074"/>
    <lineage>
        <taxon>Bacteria</taxon>
        <taxon>Bacillati</taxon>
        <taxon>Bacillota</taxon>
        <taxon>Clostridia</taxon>
        <taxon>Lachnospirales</taxon>
        <taxon>Lachnospiraceae</taxon>
        <taxon>Candidatus Weimeria</taxon>
    </lineage>
</organism>
<name>A0A6N7IWT9_9FIRM</name>
<dbReference type="SMART" id="SM00116">
    <property type="entry name" value="CBS"/>
    <property type="match status" value="2"/>
</dbReference>
<proteinExistence type="predicted"/>
<evidence type="ECO:0000259" key="9">
    <source>
        <dbReference type="PROSITE" id="PS51371"/>
    </source>
</evidence>
<dbReference type="SUPFAM" id="SSF54631">
    <property type="entry name" value="CBS-domain pair"/>
    <property type="match status" value="1"/>
</dbReference>
<dbReference type="GO" id="GO:0046872">
    <property type="term" value="F:metal ion binding"/>
    <property type="evidence" value="ECO:0007669"/>
    <property type="project" value="UniProtKB-KW"/>
</dbReference>
<accession>A0A6N7IWT9</accession>
<evidence type="ECO:0000256" key="8">
    <source>
        <dbReference type="PROSITE-ProRule" id="PRU00703"/>
    </source>
</evidence>
<protein>
    <recommendedName>
        <fullName evidence="2">inorganic diphosphatase</fullName>
        <ecNumber evidence="2">3.6.1.1</ecNumber>
    </recommendedName>
    <alternativeName>
        <fullName evidence="6">Pyrophosphate phospho-hydrolase</fullName>
    </alternativeName>
</protein>
<gene>
    <name evidence="10" type="ORF">FRC54_02115</name>
</gene>
<dbReference type="EMBL" id="VOGC01000002">
    <property type="protein sequence ID" value="MQN00775.1"/>
    <property type="molecule type" value="Genomic_DNA"/>
</dbReference>
<evidence type="ECO:0000256" key="1">
    <source>
        <dbReference type="ARBA" id="ARBA00001936"/>
    </source>
</evidence>
<sequence>MEKLKHSTPVWVIGHKNPDTDSICAAIAYANLKNQTEEGDFVPKKAGPINDETRYVLKTFHVREPETVSSVGTQIRDMNYRHTEGVDAHLSLKKAWALMRQLDVVTLPIVKSDGRLDGLIVNGDIAYSYMDVYDNRELGRARTQYKNIIETLNGVLICGNEHAYFNHGKVVVAAGNTKSIRSEVDGDDLVILGNVVEHQKAVLEEIPGCMIVTGVKEVDPEVVKTAEAIDCVLIATEYDTFTTARLINQSIPIRYFMTKSDIVSFEEDDYLDDVNRVIGKVRHRDFPILDEHQRYVGMFSRRNLLNPEKKRVILVDHNEKNQAVDGINEAEILEVIDHHKIGSLETISPIYFRNMPLGCCSTIIYQMYQERKVKVNPQMAGLMLSAILSDTLMFKSPTCTGADRVAAEELAKIAGVNIEKHAMAMFEAGSNFSRKSISEIFYTDFKTFSQGDTDFGVSQISAVSDKQLNSVRKSLGDFLERVLADRNLNQVYVMLTNILDQSTRLVCAGGNSGDIVRAAFPDKPVLEDENGSFQMLPGVVSRKKQVIPALIDAMEQE</sequence>
<reference evidence="10" key="1">
    <citation type="journal article" date="2020" name="Appl. Environ. Microbiol.">
        <title>Medium-Chain Fatty Acid Synthesis by 'Candidatus Weimeria bifida' gen. nov., sp. nov., and 'Candidatus Pseudoramibacter fermentans' sp. nov.</title>
        <authorList>
            <person name="Scarborough M.J."/>
            <person name="Myers K.S."/>
            <person name="Donohue T.J."/>
            <person name="Noguera D.R."/>
        </authorList>
    </citation>
    <scope>NUCLEOTIDE SEQUENCE</scope>
    <source>
        <strain evidence="10">LCO1.1</strain>
    </source>
</reference>
<keyword evidence="5" id="KW-0464">Manganese</keyword>
<keyword evidence="4 10" id="KW-0378">Hydrolase</keyword>
<dbReference type="Proteomes" id="UP000460257">
    <property type="component" value="Unassembled WGS sequence"/>
</dbReference>
<dbReference type="Pfam" id="PF07085">
    <property type="entry name" value="DRTGG"/>
    <property type="match status" value="1"/>
</dbReference>
<feature type="domain" description="CBS" evidence="9">
    <location>
        <begin position="257"/>
        <end position="315"/>
    </location>
</feature>
<evidence type="ECO:0000256" key="3">
    <source>
        <dbReference type="ARBA" id="ARBA00022723"/>
    </source>
</evidence>
<dbReference type="InterPro" id="IPR004097">
    <property type="entry name" value="DHHA2"/>
</dbReference>
<keyword evidence="8" id="KW-0129">CBS domain</keyword>
<dbReference type="InterPro" id="IPR038222">
    <property type="entry name" value="DHHA2_dom_sf"/>
</dbReference>
<dbReference type="Pfam" id="PF02833">
    <property type="entry name" value="DHHA2"/>
    <property type="match status" value="1"/>
</dbReference>
<dbReference type="InterPro" id="IPR010766">
    <property type="entry name" value="DRTGG"/>
</dbReference>
<dbReference type="PANTHER" id="PTHR12112:SF22">
    <property type="entry name" value="MANGANESE-DEPENDENT INORGANIC PYROPHOSPHATASE-RELATED"/>
    <property type="match status" value="1"/>
</dbReference>
<comment type="caution">
    <text evidence="10">The sequence shown here is derived from an EMBL/GenBank/DDBJ whole genome shotgun (WGS) entry which is preliminary data.</text>
</comment>
<dbReference type="AlphaFoldDB" id="A0A6N7IWT9"/>
<dbReference type="NCBIfam" id="NF011443">
    <property type="entry name" value="PRK14869.1-5"/>
    <property type="match status" value="1"/>
</dbReference>
<dbReference type="GO" id="GO:0004427">
    <property type="term" value="F:inorganic diphosphate phosphatase activity"/>
    <property type="evidence" value="ECO:0007669"/>
    <property type="project" value="UniProtKB-EC"/>
</dbReference>
<keyword evidence="3" id="KW-0479">Metal-binding</keyword>
<dbReference type="GO" id="GO:0005737">
    <property type="term" value="C:cytoplasm"/>
    <property type="evidence" value="ECO:0007669"/>
    <property type="project" value="InterPro"/>
</dbReference>
<dbReference type="Pfam" id="PF00571">
    <property type="entry name" value="CBS"/>
    <property type="match status" value="1"/>
</dbReference>
<evidence type="ECO:0000313" key="11">
    <source>
        <dbReference type="Proteomes" id="UP000460257"/>
    </source>
</evidence>
<dbReference type="Gene3D" id="3.10.310.20">
    <property type="entry name" value="DHHA2 domain"/>
    <property type="match status" value="1"/>
</dbReference>
<evidence type="ECO:0000256" key="4">
    <source>
        <dbReference type="ARBA" id="ARBA00022801"/>
    </source>
</evidence>
<dbReference type="NCBIfam" id="NF011442">
    <property type="entry name" value="PRK14869.1-4"/>
    <property type="match status" value="1"/>
</dbReference>
<dbReference type="PANTHER" id="PTHR12112">
    <property type="entry name" value="BNIP - RELATED"/>
    <property type="match status" value="1"/>
</dbReference>
<comment type="cofactor">
    <cofactor evidence="1">
        <name>Mn(2+)</name>
        <dbReference type="ChEBI" id="CHEBI:29035"/>
    </cofactor>
</comment>
<dbReference type="SUPFAM" id="SSF64182">
    <property type="entry name" value="DHH phosphoesterases"/>
    <property type="match status" value="1"/>
</dbReference>